<dbReference type="InterPro" id="IPR000843">
    <property type="entry name" value="HTH_LacI"/>
</dbReference>
<evidence type="ECO:0000256" key="2">
    <source>
        <dbReference type="ARBA" id="ARBA00023015"/>
    </source>
</evidence>
<dbReference type="SUPFAM" id="SSF47413">
    <property type="entry name" value="lambda repressor-like DNA-binding domains"/>
    <property type="match status" value="1"/>
</dbReference>
<dbReference type="PROSITE" id="PS00356">
    <property type="entry name" value="HTH_LACI_1"/>
    <property type="match status" value="1"/>
</dbReference>
<name>A0ABW2AFL4_9MICO</name>
<feature type="domain" description="HTH lacI-type" evidence="5">
    <location>
        <begin position="3"/>
        <end position="57"/>
    </location>
</feature>
<dbReference type="RefSeq" id="WP_382400682.1">
    <property type="nucleotide sequence ID" value="NZ_JBHSWH010000001.1"/>
</dbReference>
<dbReference type="SMART" id="SM00354">
    <property type="entry name" value="HTH_LACI"/>
    <property type="match status" value="1"/>
</dbReference>
<dbReference type="PROSITE" id="PS50932">
    <property type="entry name" value="HTH_LACI_2"/>
    <property type="match status" value="1"/>
</dbReference>
<dbReference type="GO" id="GO:0003677">
    <property type="term" value="F:DNA binding"/>
    <property type="evidence" value="ECO:0007669"/>
    <property type="project" value="UniProtKB-KW"/>
</dbReference>
<dbReference type="InterPro" id="IPR010982">
    <property type="entry name" value="Lambda_DNA-bd_dom_sf"/>
</dbReference>
<keyword evidence="4" id="KW-0804">Transcription</keyword>
<dbReference type="Gene3D" id="1.10.260.40">
    <property type="entry name" value="lambda repressor-like DNA-binding domains"/>
    <property type="match status" value="1"/>
</dbReference>
<accession>A0ABW2AFL4</accession>
<dbReference type="EMBL" id="JBHSWH010000001">
    <property type="protein sequence ID" value="MFC6705495.1"/>
    <property type="molecule type" value="Genomic_DNA"/>
</dbReference>
<dbReference type="CDD" id="cd01392">
    <property type="entry name" value="HTH_LacI"/>
    <property type="match status" value="1"/>
</dbReference>
<dbReference type="Pfam" id="PF13377">
    <property type="entry name" value="Peripla_BP_3"/>
    <property type="match status" value="1"/>
</dbReference>
<keyword evidence="7" id="KW-1185">Reference proteome</keyword>
<keyword evidence="3 6" id="KW-0238">DNA-binding</keyword>
<evidence type="ECO:0000256" key="4">
    <source>
        <dbReference type="ARBA" id="ARBA00023163"/>
    </source>
</evidence>
<dbReference type="InterPro" id="IPR046335">
    <property type="entry name" value="LacI/GalR-like_sensor"/>
</dbReference>
<organism evidence="6 7">
    <name type="scientific">Flexivirga alba</name>
    <dbReference type="NCBI Taxonomy" id="702742"/>
    <lineage>
        <taxon>Bacteria</taxon>
        <taxon>Bacillati</taxon>
        <taxon>Actinomycetota</taxon>
        <taxon>Actinomycetes</taxon>
        <taxon>Micrococcales</taxon>
        <taxon>Dermacoccaceae</taxon>
        <taxon>Flexivirga</taxon>
    </lineage>
</organism>
<sequence length="346" mass="36512">MVVRLRDVAAAAGVSDATVSLALAGNPRISAATAQRVIAVANELGYRPNSAARALRTESTRSLGLIVSDVANPFFGELAGAIERQAAREGYSVILCNSDEDADRQDDYLLNMLAGSQVDGVLLVPTSSTTPGLRAVASSGAKVVLLDRPITVSGNGTAANSLRALPSVSSDPGRALAEAAELLTTLGHERIGVVSPPLDTPLGRVRRKQIRDALVAAGVRSRDIFVEEGDFRLNSGYRATTKLLEQRRPTAIIAADGPMGVGALKALRAHGLRVPHDMSLICFDDAPWFDLFDPPLTTIAQPIEELAKSAVATILALLRDETGKQLPAAHPECRFIRRSSCGVPAE</sequence>
<proteinExistence type="predicted"/>
<dbReference type="PANTHER" id="PTHR30146:SF148">
    <property type="entry name" value="HTH-TYPE TRANSCRIPTIONAL REPRESSOR PURR-RELATED"/>
    <property type="match status" value="1"/>
</dbReference>
<dbReference type="Proteomes" id="UP001596298">
    <property type="component" value="Unassembled WGS sequence"/>
</dbReference>
<evidence type="ECO:0000256" key="1">
    <source>
        <dbReference type="ARBA" id="ARBA00022491"/>
    </source>
</evidence>
<gene>
    <name evidence="6" type="ORF">ACFQDH_09495</name>
</gene>
<protein>
    <submittedName>
        <fullName evidence="6">LacI family DNA-binding transcriptional regulator</fullName>
    </submittedName>
</protein>
<dbReference type="SUPFAM" id="SSF53822">
    <property type="entry name" value="Periplasmic binding protein-like I"/>
    <property type="match status" value="1"/>
</dbReference>
<dbReference type="InterPro" id="IPR028082">
    <property type="entry name" value="Peripla_BP_I"/>
</dbReference>
<dbReference type="PANTHER" id="PTHR30146">
    <property type="entry name" value="LACI-RELATED TRANSCRIPTIONAL REPRESSOR"/>
    <property type="match status" value="1"/>
</dbReference>
<keyword evidence="1" id="KW-0678">Repressor</keyword>
<evidence type="ECO:0000259" key="5">
    <source>
        <dbReference type="PROSITE" id="PS50932"/>
    </source>
</evidence>
<keyword evidence="2" id="KW-0805">Transcription regulation</keyword>
<comment type="caution">
    <text evidence="6">The sequence shown here is derived from an EMBL/GenBank/DDBJ whole genome shotgun (WGS) entry which is preliminary data.</text>
</comment>
<evidence type="ECO:0000313" key="7">
    <source>
        <dbReference type="Proteomes" id="UP001596298"/>
    </source>
</evidence>
<evidence type="ECO:0000313" key="6">
    <source>
        <dbReference type="EMBL" id="MFC6705495.1"/>
    </source>
</evidence>
<dbReference type="Gene3D" id="3.40.50.2300">
    <property type="match status" value="2"/>
</dbReference>
<dbReference type="Pfam" id="PF00356">
    <property type="entry name" value="LacI"/>
    <property type="match status" value="1"/>
</dbReference>
<reference evidence="7" key="1">
    <citation type="journal article" date="2019" name="Int. J. Syst. Evol. Microbiol.">
        <title>The Global Catalogue of Microorganisms (GCM) 10K type strain sequencing project: providing services to taxonomists for standard genome sequencing and annotation.</title>
        <authorList>
            <consortium name="The Broad Institute Genomics Platform"/>
            <consortium name="The Broad Institute Genome Sequencing Center for Infectious Disease"/>
            <person name="Wu L."/>
            <person name="Ma J."/>
        </authorList>
    </citation>
    <scope>NUCLEOTIDE SEQUENCE [LARGE SCALE GENOMIC DNA]</scope>
    <source>
        <strain evidence="7">CCUG 58127</strain>
    </source>
</reference>
<evidence type="ECO:0000256" key="3">
    <source>
        <dbReference type="ARBA" id="ARBA00023125"/>
    </source>
</evidence>